<evidence type="ECO:0000256" key="5">
    <source>
        <dbReference type="ARBA" id="ARBA00022516"/>
    </source>
</evidence>
<organism evidence="14 15">
    <name type="scientific">Dipteronia sinensis</name>
    <dbReference type="NCBI Taxonomy" id="43782"/>
    <lineage>
        <taxon>Eukaryota</taxon>
        <taxon>Viridiplantae</taxon>
        <taxon>Streptophyta</taxon>
        <taxon>Embryophyta</taxon>
        <taxon>Tracheophyta</taxon>
        <taxon>Spermatophyta</taxon>
        <taxon>Magnoliopsida</taxon>
        <taxon>eudicotyledons</taxon>
        <taxon>Gunneridae</taxon>
        <taxon>Pentapetalae</taxon>
        <taxon>rosids</taxon>
        <taxon>malvids</taxon>
        <taxon>Sapindales</taxon>
        <taxon>Sapindaceae</taxon>
        <taxon>Hippocastanoideae</taxon>
        <taxon>Acereae</taxon>
        <taxon>Dipteronia</taxon>
    </lineage>
</organism>
<evidence type="ECO:0000313" key="15">
    <source>
        <dbReference type="Proteomes" id="UP001281410"/>
    </source>
</evidence>
<keyword evidence="9 13" id="KW-0443">Lipid metabolism</keyword>
<feature type="transmembrane region" description="Helical" evidence="13">
    <location>
        <begin position="95"/>
        <end position="117"/>
    </location>
</feature>
<proteinExistence type="inferred from homology"/>
<evidence type="ECO:0000256" key="7">
    <source>
        <dbReference type="ARBA" id="ARBA00022832"/>
    </source>
</evidence>
<name>A0AAE0AA29_9ROSI</name>
<dbReference type="GO" id="GO:0030148">
    <property type="term" value="P:sphingolipid biosynthetic process"/>
    <property type="evidence" value="ECO:0007669"/>
    <property type="project" value="TreeGrafter"/>
</dbReference>
<keyword evidence="6 13" id="KW-0812">Transmembrane</keyword>
<evidence type="ECO:0000313" key="14">
    <source>
        <dbReference type="EMBL" id="KAK3206193.1"/>
    </source>
</evidence>
<comment type="catalytic activity">
    <reaction evidence="13">
        <text>a very-long-chain (3R)-3-hydroxyacyl-CoA = a very-long-chain (2E)-enoyl-CoA + H2O</text>
        <dbReference type="Rhea" id="RHEA:45812"/>
        <dbReference type="ChEBI" id="CHEBI:15377"/>
        <dbReference type="ChEBI" id="CHEBI:83728"/>
        <dbReference type="ChEBI" id="CHEBI:85440"/>
        <dbReference type="EC" id="4.2.1.134"/>
    </reaction>
</comment>
<feature type="transmembrane region" description="Helical" evidence="13">
    <location>
        <begin position="137"/>
        <end position="160"/>
    </location>
</feature>
<protein>
    <recommendedName>
        <fullName evidence="4 13">Very-long-chain (3R)-3-hydroxyacyl-CoA dehydratase</fullName>
        <ecNumber evidence="4 13">4.2.1.134</ecNumber>
    </recommendedName>
</protein>
<dbReference type="InterPro" id="IPR007482">
    <property type="entry name" value="Tyr_Pase-like_PTPLA"/>
</dbReference>
<accession>A0AAE0AA29</accession>
<keyword evidence="10 13" id="KW-0472">Membrane</keyword>
<evidence type="ECO:0000256" key="13">
    <source>
        <dbReference type="RuleBase" id="RU363109"/>
    </source>
</evidence>
<dbReference type="PANTHER" id="PTHR11035">
    <property type="entry name" value="VERY-LONG-CHAIN (3R)-3-HYDROXYACYL-COA DEHYDRATASE"/>
    <property type="match status" value="1"/>
</dbReference>
<evidence type="ECO:0000256" key="12">
    <source>
        <dbReference type="ARBA" id="ARBA00023239"/>
    </source>
</evidence>
<dbReference type="GO" id="GO:0102158">
    <property type="term" value="F:very-long-chain (3R)-3-hydroxyacyl-CoA dehydratase activity"/>
    <property type="evidence" value="ECO:0007669"/>
    <property type="project" value="UniProtKB-EC"/>
</dbReference>
<evidence type="ECO:0000256" key="11">
    <source>
        <dbReference type="ARBA" id="ARBA00023160"/>
    </source>
</evidence>
<keyword evidence="13" id="KW-0256">Endoplasmic reticulum</keyword>
<comment type="subcellular location">
    <subcellularLocation>
        <location evidence="13">Endoplasmic reticulum membrane</location>
        <topology evidence="13">Multi-pass membrane protein</topology>
    </subcellularLocation>
    <subcellularLocation>
        <location evidence="1">Membrane</location>
        <topology evidence="1">Multi-pass membrane protein</topology>
    </subcellularLocation>
</comment>
<keyword evidence="15" id="KW-1185">Reference proteome</keyword>
<dbReference type="EMBL" id="JANJYJ010000006">
    <property type="protein sequence ID" value="KAK3206193.1"/>
    <property type="molecule type" value="Genomic_DNA"/>
</dbReference>
<dbReference type="EC" id="4.2.1.134" evidence="4 13"/>
<keyword evidence="5 13" id="KW-0444">Lipid biosynthesis</keyword>
<evidence type="ECO:0000256" key="6">
    <source>
        <dbReference type="ARBA" id="ARBA00022692"/>
    </source>
</evidence>
<dbReference type="GO" id="GO:0030497">
    <property type="term" value="P:fatty acid elongation"/>
    <property type="evidence" value="ECO:0007669"/>
    <property type="project" value="TreeGrafter"/>
</dbReference>
<comment type="similarity">
    <text evidence="3 13">Belongs to the very long-chain fatty acids dehydratase HACD family.</text>
</comment>
<evidence type="ECO:0000256" key="1">
    <source>
        <dbReference type="ARBA" id="ARBA00004141"/>
    </source>
</evidence>
<keyword evidence="11 13" id="KW-0275">Fatty acid biosynthesis</keyword>
<gene>
    <name evidence="14" type="ORF">Dsin_020239</name>
</gene>
<dbReference type="GO" id="GO:0005789">
    <property type="term" value="C:endoplasmic reticulum membrane"/>
    <property type="evidence" value="ECO:0007669"/>
    <property type="project" value="UniProtKB-SubCell"/>
</dbReference>
<dbReference type="Proteomes" id="UP001281410">
    <property type="component" value="Unassembled WGS sequence"/>
</dbReference>
<feature type="transmembrane region" description="Helical" evidence="13">
    <location>
        <begin position="23"/>
        <end position="44"/>
    </location>
</feature>
<dbReference type="AlphaFoldDB" id="A0AAE0AA29"/>
<evidence type="ECO:0000256" key="10">
    <source>
        <dbReference type="ARBA" id="ARBA00023136"/>
    </source>
</evidence>
<keyword evidence="8 13" id="KW-1133">Transmembrane helix</keyword>
<evidence type="ECO:0000256" key="4">
    <source>
        <dbReference type="ARBA" id="ARBA00013122"/>
    </source>
</evidence>
<dbReference type="GO" id="GO:0042761">
    <property type="term" value="P:very long-chain fatty acid biosynthetic process"/>
    <property type="evidence" value="ECO:0007669"/>
    <property type="project" value="TreeGrafter"/>
</dbReference>
<dbReference type="Pfam" id="PF04387">
    <property type="entry name" value="PTPLA"/>
    <property type="match status" value="1"/>
</dbReference>
<feature type="transmembrane region" description="Helical" evidence="13">
    <location>
        <begin position="172"/>
        <end position="195"/>
    </location>
</feature>
<evidence type="ECO:0000256" key="3">
    <source>
        <dbReference type="ARBA" id="ARBA00007811"/>
    </source>
</evidence>
<feature type="transmembrane region" description="Helical" evidence="13">
    <location>
        <begin position="56"/>
        <end position="83"/>
    </location>
</feature>
<sequence>MIRAGGPTNKTGSGVVKDKARKILVKSCLLLTPLSQALTMSQLSKLYLFTYNSLQAFGWAVSLFLILSNFLSFNSINAAYASAGELICLLQASSFLEVVHGAIGIVPSGVLFPLMQWGGRTFVLLTIVRKIDEVQELPSVFITFVAWSLSEVIRYPYYALNCIGNCPSWITYLRYTAFIVLYPIGLVPGEMWLMYEALPYIKKKNLYADYFAFLPFSYYNFVTVLLVCYPFLWLNLYVYLLKQRRLRLSKPHEKKQK</sequence>
<feature type="transmembrane region" description="Helical" evidence="13">
    <location>
        <begin position="218"/>
        <end position="240"/>
    </location>
</feature>
<comment type="pathway">
    <text evidence="2 13">Lipid metabolism; fatty acid biosynthesis.</text>
</comment>
<evidence type="ECO:0000256" key="9">
    <source>
        <dbReference type="ARBA" id="ARBA00023098"/>
    </source>
</evidence>
<keyword evidence="7 13" id="KW-0276">Fatty acid metabolism</keyword>
<reference evidence="14" key="1">
    <citation type="journal article" date="2023" name="Plant J.">
        <title>Genome sequences and population genomics provide insights into the demographic history, inbreeding, and mutation load of two 'living fossil' tree species of Dipteronia.</title>
        <authorList>
            <person name="Feng Y."/>
            <person name="Comes H.P."/>
            <person name="Chen J."/>
            <person name="Zhu S."/>
            <person name="Lu R."/>
            <person name="Zhang X."/>
            <person name="Li P."/>
            <person name="Qiu J."/>
            <person name="Olsen K.M."/>
            <person name="Qiu Y."/>
        </authorList>
    </citation>
    <scope>NUCLEOTIDE SEQUENCE</scope>
    <source>
        <strain evidence="14">NBL</strain>
    </source>
</reference>
<comment type="caution">
    <text evidence="14">The sequence shown here is derived from an EMBL/GenBank/DDBJ whole genome shotgun (WGS) entry which is preliminary data.</text>
</comment>
<dbReference type="PANTHER" id="PTHR11035:SF35">
    <property type="entry name" value="VERY-LONG-CHAIN (3R)-3-HYDROXYACYL-COA DEHYDRATASE"/>
    <property type="match status" value="1"/>
</dbReference>
<comment type="function">
    <text evidence="13">Catalyzes the third of the four reactions of the long-chain fatty acids elongation cycle. This endoplasmic reticulum-bound enzymatic process, allows the addition of two carbons to the chain of long- and very long-chain fatty acids/VLCFAs per cycle. This enzyme catalyzes the dehydration of the 3-hydroxyacyl-CoA intermediate into trans-2,3-enoyl-CoA, within each cycle of fatty acid elongation. Thereby, it participates to the production of VLCFAs of different chain lengths that are involved in multiple biological processes as precursors of membrane lipids and lipid mediators.</text>
</comment>
<evidence type="ECO:0000256" key="2">
    <source>
        <dbReference type="ARBA" id="ARBA00005194"/>
    </source>
</evidence>
<evidence type="ECO:0000256" key="8">
    <source>
        <dbReference type="ARBA" id="ARBA00022989"/>
    </source>
</evidence>
<keyword evidence="12 13" id="KW-0456">Lyase</keyword>